<gene>
    <name evidence="1" type="ORF">FOPG_13187</name>
</gene>
<evidence type="ECO:0000313" key="1">
    <source>
        <dbReference type="EMBL" id="EXL71068.1"/>
    </source>
</evidence>
<reference evidence="1" key="1">
    <citation type="submission" date="2011-11" db="EMBL/GenBank/DDBJ databases">
        <title>The Genome Sequence of Fusarium oxysporum PHW808.</title>
        <authorList>
            <consortium name="The Broad Institute Genome Sequencing Platform"/>
            <person name="Ma L.-J."/>
            <person name="Gale L.R."/>
            <person name="Schwartz D.C."/>
            <person name="Zhou S."/>
            <person name="Corby-Kistler H."/>
            <person name="Young S.K."/>
            <person name="Zeng Q."/>
            <person name="Gargeya S."/>
            <person name="Fitzgerald M."/>
            <person name="Haas B."/>
            <person name="Abouelleil A."/>
            <person name="Alvarado L."/>
            <person name="Arachchi H.M."/>
            <person name="Berlin A."/>
            <person name="Brown A."/>
            <person name="Chapman S.B."/>
            <person name="Chen Z."/>
            <person name="Dunbar C."/>
            <person name="Freedman E."/>
            <person name="Gearin G."/>
            <person name="Goldberg J."/>
            <person name="Griggs A."/>
            <person name="Gujja S."/>
            <person name="Heiman D."/>
            <person name="Howarth C."/>
            <person name="Larson L."/>
            <person name="Lui A."/>
            <person name="MacDonald P.J.P."/>
            <person name="Montmayeur A."/>
            <person name="Murphy C."/>
            <person name="Neiman D."/>
            <person name="Pearson M."/>
            <person name="Priest M."/>
            <person name="Roberts A."/>
            <person name="Saif S."/>
            <person name="Shea T."/>
            <person name="Shenoy N."/>
            <person name="Sisk P."/>
            <person name="Stolte C."/>
            <person name="Sykes S."/>
            <person name="Wortman J."/>
            <person name="Nusbaum C."/>
            <person name="Birren B."/>
        </authorList>
    </citation>
    <scope>NUCLEOTIDE SEQUENCE [LARGE SCALE GENOMIC DNA]</scope>
    <source>
        <strain evidence="1">54008</strain>
    </source>
</reference>
<proteinExistence type="predicted"/>
<reference evidence="1" key="2">
    <citation type="submission" date="2014-03" db="EMBL/GenBank/DDBJ databases">
        <title>The Genome Annotation of Fusarium oxysporum PHW808.</title>
        <authorList>
            <consortium name="The Broad Institute Genomics Platform"/>
            <person name="Ma L.-J."/>
            <person name="Corby-Kistler H."/>
            <person name="Broz K."/>
            <person name="Gale L.R."/>
            <person name="Jonkers W."/>
            <person name="O'Donnell K."/>
            <person name="Ploetz R."/>
            <person name="Steinberg C."/>
            <person name="Schwartz D.C."/>
            <person name="VanEtten H."/>
            <person name="Zhou S."/>
            <person name="Young S.K."/>
            <person name="Zeng Q."/>
            <person name="Gargeya S."/>
            <person name="Fitzgerald M."/>
            <person name="Abouelleil A."/>
            <person name="Alvarado L."/>
            <person name="Chapman S.B."/>
            <person name="Gainer-Dewar J."/>
            <person name="Goldberg J."/>
            <person name="Griggs A."/>
            <person name="Gujja S."/>
            <person name="Hansen M."/>
            <person name="Howarth C."/>
            <person name="Imamovic A."/>
            <person name="Ireland A."/>
            <person name="Larimer J."/>
            <person name="McCowan C."/>
            <person name="Murphy C."/>
            <person name="Pearson M."/>
            <person name="Poon T.W."/>
            <person name="Priest M."/>
            <person name="Roberts A."/>
            <person name="Saif S."/>
            <person name="Shea T."/>
            <person name="Sykes S."/>
            <person name="Wortman J."/>
            <person name="Nusbaum C."/>
            <person name="Birren B."/>
        </authorList>
    </citation>
    <scope>NUCLEOTIDE SEQUENCE</scope>
    <source>
        <strain evidence="1">54008</strain>
    </source>
</reference>
<dbReference type="OrthoDB" id="422574at2759"/>
<dbReference type="AlphaFoldDB" id="X0H4W3"/>
<evidence type="ECO:0008006" key="2">
    <source>
        <dbReference type="Google" id="ProtNLM"/>
    </source>
</evidence>
<organism evidence="1">
    <name type="scientific">Fusarium oxysporum f. sp. conglutinans race 2 54008</name>
    <dbReference type="NCBI Taxonomy" id="1089457"/>
    <lineage>
        <taxon>Eukaryota</taxon>
        <taxon>Fungi</taxon>
        <taxon>Dikarya</taxon>
        <taxon>Ascomycota</taxon>
        <taxon>Pezizomycotina</taxon>
        <taxon>Sordariomycetes</taxon>
        <taxon>Hypocreomycetidae</taxon>
        <taxon>Hypocreales</taxon>
        <taxon>Nectriaceae</taxon>
        <taxon>Fusarium</taxon>
        <taxon>Fusarium oxysporum species complex</taxon>
    </lineage>
</organism>
<dbReference type="HOGENOM" id="CLU_3242207_0_0_1"/>
<sequence length="43" mass="5057">MRQYEYAGLSLNDYPKVKAWLDRVQALPEVKRAYEKIKAGEEV</sequence>
<name>X0H4W3_FUSOX</name>
<dbReference type="EMBL" id="KK033231">
    <property type="protein sequence ID" value="EXL71068.1"/>
    <property type="molecule type" value="Genomic_DNA"/>
</dbReference>
<protein>
    <recommendedName>
        <fullName evidence="2">GST C-terminal domain-containing protein</fullName>
    </recommendedName>
</protein>
<accession>X0H4W3</accession>
<dbReference type="Proteomes" id="UP000030676">
    <property type="component" value="Unassembled WGS sequence"/>
</dbReference>
<dbReference type="Gene3D" id="1.20.1050.10">
    <property type="match status" value="1"/>
</dbReference>
<dbReference type="InterPro" id="IPR036282">
    <property type="entry name" value="Glutathione-S-Trfase_C_sf"/>
</dbReference>
<dbReference type="SUPFAM" id="SSF47616">
    <property type="entry name" value="GST C-terminal domain-like"/>
    <property type="match status" value="1"/>
</dbReference>